<evidence type="ECO:0000313" key="2">
    <source>
        <dbReference type="EMBL" id="CAG2217237.1"/>
    </source>
</evidence>
<gene>
    <name evidence="2" type="ORF">MEDL_30941</name>
</gene>
<evidence type="ECO:0000259" key="1">
    <source>
        <dbReference type="PROSITE" id="PS00028"/>
    </source>
</evidence>
<dbReference type="Proteomes" id="UP000683360">
    <property type="component" value="Unassembled WGS sequence"/>
</dbReference>
<dbReference type="EMBL" id="CAJPWZ010001516">
    <property type="protein sequence ID" value="CAG2217237.1"/>
    <property type="molecule type" value="Genomic_DNA"/>
</dbReference>
<dbReference type="InterPro" id="IPR013087">
    <property type="entry name" value="Znf_C2H2_type"/>
</dbReference>
<dbReference type="AlphaFoldDB" id="A0A8S3SA16"/>
<reference evidence="2" key="1">
    <citation type="submission" date="2021-03" db="EMBL/GenBank/DDBJ databases">
        <authorList>
            <person name="Bekaert M."/>
        </authorList>
    </citation>
    <scope>NUCLEOTIDE SEQUENCE</scope>
</reference>
<name>A0A8S3SA16_MYTED</name>
<proteinExistence type="predicted"/>
<protein>
    <recommendedName>
        <fullName evidence="1">C2H2-type domain-containing protein</fullName>
    </recommendedName>
</protein>
<comment type="caution">
    <text evidence="2">The sequence shown here is derived from an EMBL/GenBank/DDBJ whole genome shotgun (WGS) entry which is preliminary data.</text>
</comment>
<accession>A0A8S3SA16</accession>
<organism evidence="2 3">
    <name type="scientific">Mytilus edulis</name>
    <name type="common">Blue mussel</name>
    <dbReference type="NCBI Taxonomy" id="6550"/>
    <lineage>
        <taxon>Eukaryota</taxon>
        <taxon>Metazoa</taxon>
        <taxon>Spiralia</taxon>
        <taxon>Lophotrochozoa</taxon>
        <taxon>Mollusca</taxon>
        <taxon>Bivalvia</taxon>
        <taxon>Autobranchia</taxon>
        <taxon>Pteriomorphia</taxon>
        <taxon>Mytilida</taxon>
        <taxon>Mytiloidea</taxon>
        <taxon>Mytilidae</taxon>
        <taxon>Mytilinae</taxon>
        <taxon>Mytilus</taxon>
    </lineage>
</organism>
<evidence type="ECO:0000313" key="3">
    <source>
        <dbReference type="Proteomes" id="UP000683360"/>
    </source>
</evidence>
<feature type="domain" description="C2H2-type" evidence="1">
    <location>
        <begin position="280"/>
        <end position="304"/>
    </location>
</feature>
<keyword evidence="3" id="KW-1185">Reference proteome</keyword>
<sequence length="398" mass="45295">MEIASQMTNIRKSNQQNKKAKYKMQWEQIDKEGYNSIIQNSITSIETEKDVNIQLDMLVEAMTKAGKKTIPTKLLQTKGPKWKASPEVLIILNACREIYKKWQSVGKTKDHVLAIDGNEDVTHFLTTCPILSTTREKYFSEIREIITYEITAENWNNVFKNKAAISQLIVDFGSGICRRCIEKHKDEVQIATDLKGELREICCFLDNSTEREEAGIVTDENLSEIATMNDINQVAMSIDSEAINTESINTELVSDSIYEEGLELAMSVDSDIWYNASFPCFDPNCILEFKKEDQLLKHLSVGKHVVDDEKQDSIIDTSKRLWSAKCQDIRFNQPLISSVGLEQLQDQTKTNINEQHGYALKKRRKAVRFSPKVKDYLAALFNAGELSGKKPSPYTVSK</sequence>
<dbReference type="PROSITE" id="PS00028">
    <property type="entry name" value="ZINC_FINGER_C2H2_1"/>
    <property type="match status" value="1"/>
</dbReference>